<dbReference type="AlphaFoldDB" id="A0A6N6VUQ2"/>
<dbReference type="Pfam" id="PF24986">
    <property type="entry name" value="PRC_RimM"/>
    <property type="match status" value="1"/>
</dbReference>
<dbReference type="GO" id="GO:0006364">
    <property type="term" value="P:rRNA processing"/>
    <property type="evidence" value="ECO:0007669"/>
    <property type="project" value="UniProtKB-UniRule"/>
</dbReference>
<sequence length="186" mass="21392">MTKKFELVDEEKLRDKGFIQFAQVGRPHGLKGAFFLKTEDKRTEWDGYKKLLVETPNGFIEKKVLKTYLSGNALAIVLDGFINRNDIEPLYNKKIFVHKDEIQLNNDEYIVGNLIGFKVYAEEKGCIGVVKGVSSFGAQDNLEIYMNDSKKTFLFPFIETFVKKVSDAEERIDIVYVPEFLEDDNS</sequence>
<evidence type="ECO:0000256" key="5">
    <source>
        <dbReference type="HAMAP-Rule" id="MF_00014"/>
    </source>
</evidence>
<dbReference type="SUPFAM" id="SSF50346">
    <property type="entry name" value="PRC-barrel domain"/>
    <property type="match status" value="1"/>
</dbReference>
<dbReference type="PANTHER" id="PTHR33692:SF1">
    <property type="entry name" value="RIBOSOME MATURATION FACTOR RIMM"/>
    <property type="match status" value="1"/>
</dbReference>
<organism evidence="8 9">
    <name type="scientific">Silvanigrella paludirubra</name>
    <dbReference type="NCBI Taxonomy" id="2499159"/>
    <lineage>
        <taxon>Bacteria</taxon>
        <taxon>Pseudomonadati</taxon>
        <taxon>Bdellovibrionota</taxon>
        <taxon>Oligoflexia</taxon>
        <taxon>Silvanigrellales</taxon>
        <taxon>Silvanigrellaceae</taxon>
        <taxon>Silvanigrella</taxon>
    </lineage>
</organism>
<dbReference type="GO" id="GO:0005840">
    <property type="term" value="C:ribosome"/>
    <property type="evidence" value="ECO:0007669"/>
    <property type="project" value="InterPro"/>
</dbReference>
<dbReference type="EMBL" id="WFLM01000002">
    <property type="protein sequence ID" value="KAB8039923.1"/>
    <property type="molecule type" value="Genomic_DNA"/>
</dbReference>
<evidence type="ECO:0000256" key="2">
    <source>
        <dbReference type="ARBA" id="ARBA00022517"/>
    </source>
</evidence>
<comment type="subcellular location">
    <subcellularLocation>
        <location evidence="5">Cytoplasm</location>
    </subcellularLocation>
</comment>
<name>A0A6N6VUQ2_9BACT</name>
<keyword evidence="4 5" id="KW-0143">Chaperone</keyword>
<dbReference type="InterPro" id="IPR056792">
    <property type="entry name" value="PRC_RimM"/>
</dbReference>
<comment type="function">
    <text evidence="5">An accessory protein needed during the final step in the assembly of 30S ribosomal subunit, possibly for assembly of the head region. Essential for efficient processing of 16S rRNA. May be needed both before and after RbfA during the maturation of 16S rRNA. It has affinity for free ribosomal 30S subunits but not for 70S ribosomes.</text>
</comment>
<evidence type="ECO:0000259" key="7">
    <source>
        <dbReference type="Pfam" id="PF24986"/>
    </source>
</evidence>
<evidence type="ECO:0000313" key="8">
    <source>
        <dbReference type="EMBL" id="KAB8039923.1"/>
    </source>
</evidence>
<dbReference type="GO" id="GO:0005737">
    <property type="term" value="C:cytoplasm"/>
    <property type="evidence" value="ECO:0007669"/>
    <property type="project" value="UniProtKB-SubCell"/>
</dbReference>
<evidence type="ECO:0000256" key="1">
    <source>
        <dbReference type="ARBA" id="ARBA00022490"/>
    </source>
</evidence>
<dbReference type="InterPro" id="IPR036976">
    <property type="entry name" value="RimM_N_sf"/>
</dbReference>
<protein>
    <recommendedName>
        <fullName evidence="5">Ribosome maturation factor RimM</fullName>
    </recommendedName>
</protein>
<keyword evidence="9" id="KW-1185">Reference proteome</keyword>
<gene>
    <name evidence="5 8" type="primary">rimM</name>
    <name evidence="8" type="ORF">GCL60_06580</name>
</gene>
<comment type="subunit">
    <text evidence="5">Binds ribosomal protein uS19.</text>
</comment>
<dbReference type="GO" id="GO:0042274">
    <property type="term" value="P:ribosomal small subunit biogenesis"/>
    <property type="evidence" value="ECO:0007669"/>
    <property type="project" value="UniProtKB-UniRule"/>
</dbReference>
<dbReference type="Gene3D" id="2.30.30.240">
    <property type="entry name" value="PRC-barrel domain"/>
    <property type="match status" value="1"/>
</dbReference>
<dbReference type="Proteomes" id="UP000437748">
    <property type="component" value="Unassembled WGS sequence"/>
</dbReference>
<dbReference type="InterPro" id="IPR011033">
    <property type="entry name" value="PRC_barrel-like_sf"/>
</dbReference>
<keyword evidence="3 5" id="KW-0698">rRNA processing</keyword>
<dbReference type="RefSeq" id="WP_153419551.1">
    <property type="nucleotide sequence ID" value="NZ_WFLM01000002.1"/>
</dbReference>
<accession>A0A6N6VUQ2</accession>
<dbReference type="SUPFAM" id="SSF50447">
    <property type="entry name" value="Translation proteins"/>
    <property type="match status" value="1"/>
</dbReference>
<comment type="similarity">
    <text evidence="5">Belongs to the RimM family.</text>
</comment>
<keyword evidence="1 5" id="KW-0963">Cytoplasm</keyword>
<dbReference type="HAMAP" id="MF_00014">
    <property type="entry name" value="Ribosome_mat_RimM"/>
    <property type="match status" value="1"/>
</dbReference>
<comment type="caution">
    <text evidence="8">The sequence shown here is derived from an EMBL/GenBank/DDBJ whole genome shotgun (WGS) entry which is preliminary data.</text>
</comment>
<dbReference type="NCBIfam" id="TIGR02273">
    <property type="entry name" value="16S_RimM"/>
    <property type="match status" value="1"/>
</dbReference>
<evidence type="ECO:0000256" key="4">
    <source>
        <dbReference type="ARBA" id="ARBA00023186"/>
    </source>
</evidence>
<comment type="domain">
    <text evidence="5">The PRC barrel domain binds ribosomal protein uS19.</text>
</comment>
<dbReference type="Gene3D" id="2.40.30.60">
    <property type="entry name" value="RimM"/>
    <property type="match status" value="1"/>
</dbReference>
<dbReference type="InterPro" id="IPR011961">
    <property type="entry name" value="RimM"/>
</dbReference>
<dbReference type="Pfam" id="PF01782">
    <property type="entry name" value="RimM"/>
    <property type="match status" value="1"/>
</dbReference>
<evidence type="ECO:0000313" key="9">
    <source>
        <dbReference type="Proteomes" id="UP000437748"/>
    </source>
</evidence>
<evidence type="ECO:0000259" key="6">
    <source>
        <dbReference type="Pfam" id="PF01782"/>
    </source>
</evidence>
<keyword evidence="2 5" id="KW-0690">Ribosome biogenesis</keyword>
<feature type="domain" description="RimM N-terminal" evidence="6">
    <location>
        <begin position="22"/>
        <end position="100"/>
    </location>
</feature>
<dbReference type="PANTHER" id="PTHR33692">
    <property type="entry name" value="RIBOSOME MATURATION FACTOR RIMM"/>
    <property type="match status" value="1"/>
</dbReference>
<feature type="domain" description="Ribosome maturation factor RimM PRC barrel" evidence="7">
    <location>
        <begin position="113"/>
        <end position="175"/>
    </location>
</feature>
<evidence type="ECO:0000256" key="3">
    <source>
        <dbReference type="ARBA" id="ARBA00022552"/>
    </source>
</evidence>
<dbReference type="InterPro" id="IPR002676">
    <property type="entry name" value="RimM_N"/>
</dbReference>
<dbReference type="OrthoDB" id="9783509at2"/>
<reference evidence="8 9" key="1">
    <citation type="submission" date="2019-10" db="EMBL/GenBank/DDBJ databases">
        <title>New species of Slilvanegrellaceae.</title>
        <authorList>
            <person name="Pitt A."/>
            <person name="Hahn M.W."/>
        </authorList>
    </citation>
    <scope>NUCLEOTIDE SEQUENCE [LARGE SCALE GENOMIC DNA]</scope>
    <source>
        <strain evidence="8 9">SP-Ram-0.45-NSY-1</strain>
    </source>
</reference>
<proteinExistence type="inferred from homology"/>
<dbReference type="InterPro" id="IPR009000">
    <property type="entry name" value="Transl_B-barrel_sf"/>
</dbReference>
<dbReference type="GO" id="GO:0043022">
    <property type="term" value="F:ribosome binding"/>
    <property type="evidence" value="ECO:0007669"/>
    <property type="project" value="InterPro"/>
</dbReference>